<dbReference type="Gene3D" id="3.40.50.11350">
    <property type="match status" value="1"/>
</dbReference>
<keyword evidence="4" id="KW-1185">Reference proteome</keyword>
<evidence type="ECO:0000256" key="2">
    <source>
        <dbReference type="SAM" id="Phobius"/>
    </source>
</evidence>
<feature type="region of interest" description="Disordered" evidence="1">
    <location>
        <begin position="70"/>
        <end position="91"/>
    </location>
</feature>
<protein>
    <submittedName>
        <fullName evidence="3">Uncharacterized protein</fullName>
    </submittedName>
</protein>
<dbReference type="PANTHER" id="PTHR13132:SF29">
    <property type="entry name" value="ALPHA-(1,6)-FUCOSYLTRANSFERASE"/>
    <property type="match status" value="1"/>
</dbReference>
<dbReference type="GO" id="GO:0006487">
    <property type="term" value="P:protein N-linked glycosylation"/>
    <property type="evidence" value="ECO:0007669"/>
    <property type="project" value="TreeGrafter"/>
</dbReference>
<reference evidence="3 4" key="1">
    <citation type="journal article" date="2018" name="Evol. Lett.">
        <title>Horizontal gene cluster transfer increased hallucinogenic mushroom diversity.</title>
        <authorList>
            <person name="Reynolds H.T."/>
            <person name="Vijayakumar V."/>
            <person name="Gluck-Thaler E."/>
            <person name="Korotkin H.B."/>
            <person name="Matheny P.B."/>
            <person name="Slot J.C."/>
        </authorList>
    </citation>
    <scope>NUCLEOTIDE SEQUENCE [LARGE SCALE GENOMIC DNA]</scope>
    <source>
        <strain evidence="3 4">SRW20</strain>
    </source>
</reference>
<name>A0A409VDT5_9AGAR</name>
<feature type="compositionally biased region" description="Polar residues" evidence="1">
    <location>
        <begin position="1"/>
        <end position="31"/>
    </location>
</feature>
<evidence type="ECO:0000313" key="4">
    <source>
        <dbReference type="Proteomes" id="UP000284706"/>
    </source>
</evidence>
<gene>
    <name evidence="3" type="ORF">CVT26_002218</name>
</gene>
<organism evidence="3 4">
    <name type="scientific">Gymnopilus dilepis</name>
    <dbReference type="NCBI Taxonomy" id="231916"/>
    <lineage>
        <taxon>Eukaryota</taxon>
        <taxon>Fungi</taxon>
        <taxon>Dikarya</taxon>
        <taxon>Basidiomycota</taxon>
        <taxon>Agaricomycotina</taxon>
        <taxon>Agaricomycetes</taxon>
        <taxon>Agaricomycetidae</taxon>
        <taxon>Agaricales</taxon>
        <taxon>Agaricineae</taxon>
        <taxon>Hymenogastraceae</taxon>
        <taxon>Gymnopilus</taxon>
    </lineage>
</organism>
<comment type="caution">
    <text evidence="3">The sequence shown here is derived from an EMBL/GenBank/DDBJ whole genome shotgun (WGS) entry which is preliminary data.</text>
</comment>
<proteinExistence type="predicted"/>
<feature type="region of interest" description="Disordered" evidence="1">
    <location>
        <begin position="1"/>
        <end position="53"/>
    </location>
</feature>
<keyword evidence="2" id="KW-0472">Membrane</keyword>
<dbReference type="AlphaFoldDB" id="A0A409VDT5"/>
<dbReference type="GO" id="GO:0046921">
    <property type="term" value="F:alpha-(1-&gt;6)-fucosyltransferase activity"/>
    <property type="evidence" value="ECO:0007669"/>
    <property type="project" value="TreeGrafter"/>
</dbReference>
<feature type="compositionally biased region" description="Low complexity" evidence="1">
    <location>
        <begin position="70"/>
        <end position="80"/>
    </location>
</feature>
<dbReference type="EMBL" id="NHYE01005668">
    <property type="protein sequence ID" value="PPQ64335.1"/>
    <property type="molecule type" value="Genomic_DNA"/>
</dbReference>
<evidence type="ECO:0000313" key="3">
    <source>
        <dbReference type="EMBL" id="PPQ64335.1"/>
    </source>
</evidence>
<feature type="transmembrane region" description="Helical" evidence="2">
    <location>
        <begin position="105"/>
        <end position="125"/>
    </location>
</feature>
<keyword evidence="2" id="KW-0812">Transmembrane</keyword>
<dbReference type="OrthoDB" id="2392789at2759"/>
<dbReference type="Proteomes" id="UP000284706">
    <property type="component" value="Unassembled WGS sequence"/>
</dbReference>
<keyword evidence="2" id="KW-1133">Transmembrane helix</keyword>
<dbReference type="PANTHER" id="PTHR13132">
    <property type="entry name" value="ALPHA- 1,6 -FUCOSYLTRANSFERASE"/>
    <property type="match status" value="1"/>
</dbReference>
<dbReference type="InParanoid" id="A0A409VDT5"/>
<evidence type="ECO:0000256" key="1">
    <source>
        <dbReference type="SAM" id="MobiDB-lite"/>
    </source>
</evidence>
<sequence length="583" mass="64386">MPKPRSLTNVPTSYDPDQQLTPRTPHSGSRTSRLEQGFHKIPLSEAEANEADYDDQGALQSAPLLASSSTARFSARSARSQETTTKRKGRPFHSMEVLSSTISRLPLAFGIFMAGILLILVVLSITKPETLHKYAVGAKKPSLAHLASSQATPTPTSTTQLSPHAAAHTAANVHVLTYENHTKFPLTGLEYLVECAKQHKTFMSHGDYWDVGPMGSMDVEHHEDASICSSTITYMLDGTVGLTADLALMAQAASLARERNRTFFVDDTYWNRGKWQDHFEDVQVGQPGPQPGCRPPPPNELVACPRTARHWVITARTAKFHFGHPFSDHYEDAYMHNLNRLKPIYESSRQSLSSVIRPNADNMKLIGLARAELSALLGSGDTNQHKHSLTRPYLATHIRRGDRKSLSYAFPNRLIPVQDYVDAMKATWTRLHGGTASTANPVVYIATDSKDAHSLYSQLYDGETFSLFQASDPRLRALASPGEYFQKKFNELDEKSRVAATRGMVVDLALVTGLWIGDDGGKPEAVICALSSNVCKLAAIGLGWDNAFGNVDSMGAIDEKHKHWIEIDQRGQIVPVWLPFELF</sequence>
<accession>A0A409VDT5</accession>